<dbReference type="GO" id="GO:0016787">
    <property type="term" value="F:hydrolase activity"/>
    <property type="evidence" value="ECO:0007669"/>
    <property type="project" value="UniProtKB-KW"/>
</dbReference>
<organism evidence="1 2">
    <name type="scientific">Plebeiibacterium sediminum</name>
    <dbReference type="NCBI Taxonomy" id="2992112"/>
    <lineage>
        <taxon>Bacteria</taxon>
        <taxon>Pseudomonadati</taxon>
        <taxon>Bacteroidota</taxon>
        <taxon>Bacteroidia</taxon>
        <taxon>Marinilabiliales</taxon>
        <taxon>Marinilabiliaceae</taxon>
        <taxon>Plebeiibacterium</taxon>
    </lineage>
</organism>
<comment type="caution">
    <text evidence="1">The sequence shown here is derived from an EMBL/GenBank/DDBJ whole genome shotgun (WGS) entry which is preliminary data.</text>
</comment>
<accession>A0AAE3SF99</accession>
<dbReference type="Proteomes" id="UP001209229">
    <property type="component" value="Unassembled WGS sequence"/>
</dbReference>
<dbReference type="SUPFAM" id="SSF53474">
    <property type="entry name" value="alpha/beta-Hydrolases"/>
    <property type="match status" value="1"/>
</dbReference>
<evidence type="ECO:0000313" key="2">
    <source>
        <dbReference type="Proteomes" id="UP001209229"/>
    </source>
</evidence>
<sequence length="174" mass="19116">MTYYFTLPGLGGSDENHWQSLFESALPNIKRIEQGDWDNPACEEWIKTVDEAIDGYDLSEVVFITHSLGGITFSHWFNKYQKKIKGALIVAPPNLDVAPSELGLDSFLPVPKNQIPFPTILVASTNDPWADLDASKSIAESWGSDFVNAGALGHINTASGIGEWPEGLKILEKL</sequence>
<protein>
    <submittedName>
        <fullName evidence="1">Alpha/beta hydrolase</fullName>
    </submittedName>
</protein>
<evidence type="ECO:0000313" key="1">
    <source>
        <dbReference type="EMBL" id="MCW3787275.1"/>
    </source>
</evidence>
<dbReference type="RefSeq" id="WP_301190839.1">
    <property type="nucleotide sequence ID" value="NZ_JAPDPJ010000026.1"/>
</dbReference>
<keyword evidence="2" id="KW-1185">Reference proteome</keyword>
<reference evidence="1" key="1">
    <citation type="submission" date="2022-10" db="EMBL/GenBank/DDBJ databases">
        <authorList>
            <person name="Yu W.X."/>
        </authorList>
    </citation>
    <scope>NUCLEOTIDE SEQUENCE</scope>
    <source>
        <strain evidence="1">AAT</strain>
    </source>
</reference>
<dbReference type="InterPro" id="IPR029058">
    <property type="entry name" value="AB_hydrolase_fold"/>
</dbReference>
<proteinExistence type="predicted"/>
<dbReference type="InterPro" id="IPR010662">
    <property type="entry name" value="RBBP9/YdeN"/>
</dbReference>
<dbReference type="Pfam" id="PF06821">
    <property type="entry name" value="Ser_hydrolase"/>
    <property type="match status" value="1"/>
</dbReference>
<name>A0AAE3SF99_9BACT</name>
<dbReference type="Gene3D" id="3.40.50.1820">
    <property type="entry name" value="alpha/beta hydrolase"/>
    <property type="match status" value="1"/>
</dbReference>
<dbReference type="AlphaFoldDB" id="A0AAE3SF99"/>
<dbReference type="EMBL" id="JAPDPJ010000026">
    <property type="protein sequence ID" value="MCW3787275.1"/>
    <property type="molecule type" value="Genomic_DNA"/>
</dbReference>
<gene>
    <name evidence="1" type="ORF">OM075_12410</name>
</gene>
<keyword evidence="1" id="KW-0378">Hydrolase</keyword>